<organism evidence="1 2">
    <name type="scientific">Acetobacter persici</name>
    <dbReference type="NCBI Taxonomy" id="1076596"/>
    <lineage>
        <taxon>Bacteria</taxon>
        <taxon>Pseudomonadati</taxon>
        <taxon>Pseudomonadota</taxon>
        <taxon>Alphaproteobacteria</taxon>
        <taxon>Acetobacterales</taxon>
        <taxon>Acetobacteraceae</taxon>
        <taxon>Acetobacter</taxon>
    </lineage>
</organism>
<protein>
    <recommendedName>
        <fullName evidence="3">Helix-turn-helix domain-containing protein</fullName>
    </recommendedName>
</protein>
<proteinExistence type="predicted"/>
<gene>
    <name evidence="1" type="ORF">DmAi_29380</name>
</gene>
<reference evidence="1 2" key="1">
    <citation type="journal article" date="2020" name="Cell Rep.">
        <title>Local necrotic cells trigger systemic immune activation via gut microbiome dysbiosis in Drosophila.</title>
        <authorList>
            <person name="Kosakamoto H."/>
            <person name="Yamauchi T."/>
            <person name="Akuzawa-Tokita Y."/>
            <person name="Nishimura K."/>
            <person name="Soga T."/>
            <person name="Murakami T."/>
            <person name="Mori H."/>
            <person name="Yamamoto K."/>
            <person name="Miyazaki R."/>
            <person name="Koto A."/>
            <person name="Miura M."/>
            <person name="Obata F."/>
        </authorList>
    </citation>
    <scope>NUCLEOTIDE SEQUENCE [LARGE SCALE GENOMIC DNA]</scope>
    <source>
        <strain evidence="1 2">Ai</strain>
    </source>
</reference>
<dbReference type="Proteomes" id="UP000548726">
    <property type="component" value="Unassembled WGS sequence"/>
</dbReference>
<sequence length="170" mass="19427">MSQTFSSQLWTLTQSRMISGKTHLVLQALASFEGPHGLFPSHEAIAARAGCSARTVIRSLEKAYLLGLVERTRRRVKRQGRMVSGSNLYRLVLKPLEQAKVAARHYAQQLREALARRKQRFLQTDIFAAKTYSKDINQPYPRHTKDEWLEILTRMQSGQTPQEAGYRGKT</sequence>
<dbReference type="EMBL" id="BLJP01000029">
    <property type="protein sequence ID" value="GFE94879.1"/>
    <property type="molecule type" value="Genomic_DNA"/>
</dbReference>
<accession>A0A6V8IB75</accession>
<dbReference type="InterPro" id="IPR036388">
    <property type="entry name" value="WH-like_DNA-bd_sf"/>
</dbReference>
<evidence type="ECO:0000313" key="1">
    <source>
        <dbReference type="EMBL" id="GFE94879.1"/>
    </source>
</evidence>
<evidence type="ECO:0008006" key="3">
    <source>
        <dbReference type="Google" id="ProtNLM"/>
    </source>
</evidence>
<dbReference type="Pfam" id="PF13730">
    <property type="entry name" value="HTH_36"/>
    <property type="match status" value="1"/>
</dbReference>
<keyword evidence="2" id="KW-1185">Reference proteome</keyword>
<dbReference type="Gene3D" id="1.10.10.10">
    <property type="entry name" value="Winged helix-like DNA-binding domain superfamily/Winged helix DNA-binding domain"/>
    <property type="match status" value="1"/>
</dbReference>
<dbReference type="RefSeq" id="WP_256940533.1">
    <property type="nucleotide sequence ID" value="NZ_JOPC01000018.1"/>
</dbReference>
<evidence type="ECO:0000313" key="2">
    <source>
        <dbReference type="Proteomes" id="UP000548726"/>
    </source>
</evidence>
<comment type="caution">
    <text evidence="1">The sequence shown here is derived from an EMBL/GenBank/DDBJ whole genome shotgun (WGS) entry which is preliminary data.</text>
</comment>
<name>A0A6V8IB75_9PROT</name>
<dbReference type="AlphaFoldDB" id="A0A6V8IB75"/>